<dbReference type="EC" id="5.6.2.4" evidence="13"/>
<dbReference type="InterPro" id="IPR011335">
    <property type="entry name" value="Restrct_endonuc-II-like"/>
</dbReference>
<dbReference type="PROSITE" id="PS51198">
    <property type="entry name" value="UVRD_HELICASE_ATP_BIND"/>
    <property type="match status" value="1"/>
</dbReference>
<feature type="domain" description="UvrD-like helicase C-terminal" evidence="16">
    <location>
        <begin position="353"/>
        <end position="665"/>
    </location>
</feature>
<keyword evidence="3" id="KW-0547">Nucleotide-binding</keyword>
<name>A0A6J7R0J9_9ZZZZ</name>
<dbReference type="PANTHER" id="PTHR11070:SF55">
    <property type="entry name" value="DNA 3'-5' HELICASE"/>
    <property type="match status" value="1"/>
</dbReference>
<dbReference type="GO" id="GO:0000725">
    <property type="term" value="P:recombinational repair"/>
    <property type="evidence" value="ECO:0007669"/>
    <property type="project" value="TreeGrafter"/>
</dbReference>
<evidence type="ECO:0000259" key="16">
    <source>
        <dbReference type="PROSITE" id="PS51217"/>
    </source>
</evidence>
<dbReference type="GO" id="GO:0005829">
    <property type="term" value="C:cytosol"/>
    <property type="evidence" value="ECO:0007669"/>
    <property type="project" value="TreeGrafter"/>
</dbReference>
<gene>
    <name evidence="17" type="ORF">UFOPK4092_01076</name>
</gene>
<dbReference type="InterPro" id="IPR027417">
    <property type="entry name" value="P-loop_NTPase"/>
</dbReference>
<dbReference type="SUPFAM" id="SSF52540">
    <property type="entry name" value="P-loop containing nucleoside triphosphate hydrolases"/>
    <property type="match status" value="1"/>
</dbReference>
<dbReference type="PANTHER" id="PTHR11070">
    <property type="entry name" value="UVRD / RECB / PCRA DNA HELICASE FAMILY MEMBER"/>
    <property type="match status" value="1"/>
</dbReference>
<evidence type="ECO:0000256" key="11">
    <source>
        <dbReference type="ARBA" id="ARBA00023235"/>
    </source>
</evidence>
<reference evidence="17" key="1">
    <citation type="submission" date="2020-05" db="EMBL/GenBank/DDBJ databases">
        <authorList>
            <person name="Chiriac C."/>
            <person name="Salcher M."/>
            <person name="Ghai R."/>
            <person name="Kavagutti S V."/>
        </authorList>
    </citation>
    <scope>NUCLEOTIDE SEQUENCE</scope>
</reference>
<evidence type="ECO:0000256" key="13">
    <source>
        <dbReference type="ARBA" id="ARBA00034808"/>
    </source>
</evidence>
<dbReference type="CDD" id="cd17932">
    <property type="entry name" value="DEXQc_UvrD"/>
    <property type="match status" value="1"/>
</dbReference>
<comment type="catalytic activity">
    <reaction evidence="14">
        <text>ATP + H2O = ADP + phosphate + H(+)</text>
        <dbReference type="Rhea" id="RHEA:13065"/>
        <dbReference type="ChEBI" id="CHEBI:15377"/>
        <dbReference type="ChEBI" id="CHEBI:15378"/>
        <dbReference type="ChEBI" id="CHEBI:30616"/>
        <dbReference type="ChEBI" id="CHEBI:43474"/>
        <dbReference type="ChEBI" id="CHEBI:456216"/>
        <dbReference type="EC" id="5.6.2.4"/>
    </reaction>
</comment>
<evidence type="ECO:0000256" key="14">
    <source>
        <dbReference type="ARBA" id="ARBA00048988"/>
    </source>
</evidence>
<dbReference type="Gene3D" id="1.10.10.160">
    <property type="match status" value="1"/>
</dbReference>
<proteinExistence type="inferred from homology"/>
<dbReference type="InterPro" id="IPR014016">
    <property type="entry name" value="UvrD-like_ATP-bd"/>
</dbReference>
<dbReference type="AlphaFoldDB" id="A0A6J7R0J9"/>
<keyword evidence="9" id="KW-0238">DNA-binding</keyword>
<keyword evidence="2" id="KW-0540">Nuclease</keyword>
<keyword evidence="6" id="KW-0347">Helicase</keyword>
<evidence type="ECO:0000256" key="5">
    <source>
        <dbReference type="ARBA" id="ARBA00022801"/>
    </source>
</evidence>
<keyword evidence="5" id="KW-0378">Hydrolase</keyword>
<evidence type="ECO:0000256" key="4">
    <source>
        <dbReference type="ARBA" id="ARBA00022763"/>
    </source>
</evidence>
<dbReference type="GO" id="GO:0003677">
    <property type="term" value="F:DNA binding"/>
    <property type="evidence" value="ECO:0007669"/>
    <property type="project" value="UniProtKB-KW"/>
</dbReference>
<evidence type="ECO:0000256" key="7">
    <source>
        <dbReference type="ARBA" id="ARBA00022839"/>
    </source>
</evidence>
<evidence type="ECO:0000256" key="3">
    <source>
        <dbReference type="ARBA" id="ARBA00022741"/>
    </source>
</evidence>
<dbReference type="Pfam" id="PF12705">
    <property type="entry name" value="PDDEXK_1"/>
    <property type="match status" value="1"/>
</dbReference>
<dbReference type="Gene3D" id="3.40.50.300">
    <property type="entry name" value="P-loop containing nucleotide triphosphate hydrolases"/>
    <property type="match status" value="3"/>
</dbReference>
<evidence type="ECO:0000256" key="6">
    <source>
        <dbReference type="ARBA" id="ARBA00022806"/>
    </source>
</evidence>
<keyword evidence="7" id="KW-0269">Exonuclease</keyword>
<evidence type="ECO:0000256" key="10">
    <source>
        <dbReference type="ARBA" id="ARBA00023204"/>
    </source>
</evidence>
<dbReference type="SUPFAM" id="SSF52980">
    <property type="entry name" value="Restriction endonuclease-like"/>
    <property type="match status" value="1"/>
</dbReference>
<dbReference type="InterPro" id="IPR011604">
    <property type="entry name" value="PDDEXK-like_dom_sf"/>
</dbReference>
<evidence type="ECO:0000256" key="1">
    <source>
        <dbReference type="ARBA" id="ARBA00009922"/>
    </source>
</evidence>
<evidence type="ECO:0000313" key="17">
    <source>
        <dbReference type="EMBL" id="CAB5023527.1"/>
    </source>
</evidence>
<protein>
    <recommendedName>
        <fullName evidence="13">DNA 3'-5' helicase</fullName>
        <ecNumber evidence="13">5.6.2.4</ecNumber>
    </recommendedName>
</protein>
<dbReference type="InterPro" id="IPR000212">
    <property type="entry name" value="DNA_helicase_UvrD/REP"/>
</dbReference>
<dbReference type="Gene3D" id="3.90.320.10">
    <property type="match status" value="1"/>
</dbReference>
<keyword evidence="4" id="KW-0227">DNA damage</keyword>
<accession>A0A6J7R0J9</accession>
<dbReference type="InterPro" id="IPR013986">
    <property type="entry name" value="DExx_box_DNA_helicase_dom_sf"/>
</dbReference>
<dbReference type="InterPro" id="IPR038726">
    <property type="entry name" value="PDDEXK_AddAB-type"/>
</dbReference>
<dbReference type="Pfam" id="PF13361">
    <property type="entry name" value="UvrD_C"/>
    <property type="match status" value="1"/>
</dbReference>
<dbReference type="Gene3D" id="1.10.486.10">
    <property type="entry name" value="PCRA, domain 4"/>
    <property type="match status" value="1"/>
</dbReference>
<dbReference type="GO" id="GO:0033202">
    <property type="term" value="C:DNA helicase complex"/>
    <property type="evidence" value="ECO:0007669"/>
    <property type="project" value="TreeGrafter"/>
</dbReference>
<dbReference type="GO" id="GO:0043138">
    <property type="term" value="F:3'-5' DNA helicase activity"/>
    <property type="evidence" value="ECO:0007669"/>
    <property type="project" value="UniProtKB-EC"/>
</dbReference>
<evidence type="ECO:0000256" key="12">
    <source>
        <dbReference type="ARBA" id="ARBA00034617"/>
    </source>
</evidence>
<dbReference type="InterPro" id="IPR014017">
    <property type="entry name" value="DNA_helicase_UvrD-like_C"/>
</dbReference>
<dbReference type="EMBL" id="CAFBPJ010000131">
    <property type="protein sequence ID" value="CAB5023527.1"/>
    <property type="molecule type" value="Genomic_DNA"/>
</dbReference>
<keyword evidence="8" id="KW-0067">ATP-binding</keyword>
<evidence type="ECO:0000259" key="15">
    <source>
        <dbReference type="PROSITE" id="PS51198"/>
    </source>
</evidence>
<dbReference type="GO" id="GO:0004527">
    <property type="term" value="F:exonuclease activity"/>
    <property type="evidence" value="ECO:0007669"/>
    <property type="project" value="UniProtKB-KW"/>
</dbReference>
<feature type="domain" description="UvrD-like helicase ATP-binding" evidence="15">
    <location>
        <begin position="15"/>
        <end position="352"/>
    </location>
</feature>
<evidence type="ECO:0000256" key="2">
    <source>
        <dbReference type="ARBA" id="ARBA00022722"/>
    </source>
</evidence>
<sequence length="1066" mass="115372">MNQCSRPDLDRALGFELSNQQWEVVSAPLEPAVVVAGAGTGKTTSMAARVAWLVASGHVRADTVLGLTFTNKAAAGLLGSMRSSLSRLEAAGLIDPERGAVIEGIDEDEGTGDPQVLTYNAFAKRIIDEHGVRLGREPNSLLITDGARHQLAYRVVCRTTLPLAAFGKSPINLTGELLALDDQLADLAISPLDLIEHDQEAIAQLQGHDALQEIGKKMLATSQLRVALAGLVIQWRAEKLARDVQDFADQTRLALELVQAFPDIAEKVRGRFAVVLLDEYQDTSIAQRMLLQGLFGNGHPVTAVGDPCQAIYGFRGASVDNIDSFDEHFPIFRNGIKSKPVHYPLTSNRRSGPAILAVANEISHELRARHQDVEPLVAGSIDRGRGNVQCALFETSAEEKSWIVQQIRQLGEGGRGQKSIKWGDIAILAATGRDLVDLDTALRAQGVPTQLHGAAGLLRQPAVVEIRSMLEVLHNPIANPALVRILTGPRFRIGVRDLAALGRRAAVLAGGGHRQVTTDVTDALDEAVAGSDPVEAISLSDALADLGDLTAYSPEAARRFAALATEIAQLRRQVGEPITDLINRILYSTGLAVEIAVSSSAEQQQYAVTSLLDLAAEFTDIDGGHTLGAFLSRLTDAERFDVQLPVDIVIHDNAVQLLTIHKAKGMEYPHVFVPSVAKGAFPGGSARSAWPTSAAAVPWVLRDDGTDDLCSFPDPDLSPRDKDHKAYQVILREQQVADDQRLAYVALTRAEYSLYVTGHWWGSTQIKFRGPDPYLTIIRDACIAGAGEVIYWHPQPADDAVNPSPAAGPQEYTWPAPISSAAKVRALAEQVRAAQVAPESLLAVQDIDSELSASEVEQLTRWDLDAESLLAEALRRRELVHRVRLPDSLSASALIDALRDPAATAERLARPMPRQPAPAARRGTAFHLWLESQFGQQTLLDPADLPGAGDHDITSDGQLEELKRAFEKSAYAKLQPVAVEEPFTLILGGRVVKGRIDAVFKNGDRYDVIDWKTGSSGSVDPYQLALYRQAWSQLRGVPVVDIDAAFVMVATGEIIRPEILPSLDFN</sequence>
<dbReference type="PROSITE" id="PS51217">
    <property type="entry name" value="UVRD_HELICASE_CTER"/>
    <property type="match status" value="1"/>
</dbReference>
<dbReference type="GO" id="GO:0005524">
    <property type="term" value="F:ATP binding"/>
    <property type="evidence" value="ECO:0007669"/>
    <property type="project" value="UniProtKB-KW"/>
</dbReference>
<evidence type="ECO:0000256" key="8">
    <source>
        <dbReference type="ARBA" id="ARBA00022840"/>
    </source>
</evidence>
<keyword evidence="10" id="KW-0234">DNA repair</keyword>
<organism evidence="17">
    <name type="scientific">freshwater metagenome</name>
    <dbReference type="NCBI Taxonomy" id="449393"/>
    <lineage>
        <taxon>unclassified sequences</taxon>
        <taxon>metagenomes</taxon>
        <taxon>ecological metagenomes</taxon>
    </lineage>
</organism>
<evidence type="ECO:0000256" key="9">
    <source>
        <dbReference type="ARBA" id="ARBA00023125"/>
    </source>
</evidence>
<dbReference type="Pfam" id="PF00580">
    <property type="entry name" value="UvrD-helicase"/>
    <property type="match status" value="1"/>
</dbReference>
<keyword evidence="11" id="KW-0413">Isomerase</keyword>
<comment type="similarity">
    <text evidence="1">Belongs to the helicase family. UvrD subfamily.</text>
</comment>
<comment type="catalytic activity">
    <reaction evidence="12">
        <text>Couples ATP hydrolysis with the unwinding of duplex DNA by translocating in the 3'-5' direction.</text>
        <dbReference type="EC" id="5.6.2.4"/>
    </reaction>
</comment>